<evidence type="ECO:0000256" key="6">
    <source>
        <dbReference type="ARBA" id="ARBA00022723"/>
    </source>
</evidence>
<keyword evidence="8" id="KW-0547">Nucleotide-binding</keyword>
<evidence type="ECO:0000256" key="2">
    <source>
        <dbReference type="ARBA" id="ARBA00004996"/>
    </source>
</evidence>
<evidence type="ECO:0000256" key="8">
    <source>
        <dbReference type="ARBA" id="ARBA00022741"/>
    </source>
</evidence>
<protein>
    <recommendedName>
        <fullName evidence="4">ribose-phosphate diphosphokinase</fullName>
        <ecNumber evidence="4">2.7.6.1</ecNumber>
    </recommendedName>
</protein>
<dbReference type="InterPro" id="IPR000842">
    <property type="entry name" value="PRib_PP_synth_CS"/>
</dbReference>
<dbReference type="Pfam" id="PF13793">
    <property type="entry name" value="Pribosyltran_N"/>
    <property type="match status" value="1"/>
</dbReference>
<evidence type="ECO:0000256" key="3">
    <source>
        <dbReference type="ARBA" id="ARBA00006478"/>
    </source>
</evidence>
<evidence type="ECO:0000256" key="9">
    <source>
        <dbReference type="ARBA" id="ARBA00022777"/>
    </source>
</evidence>
<feature type="domain" description="Ribose-phosphate pyrophosphokinase N-terminal" evidence="13">
    <location>
        <begin position="27"/>
        <end position="143"/>
    </location>
</feature>
<evidence type="ECO:0000259" key="13">
    <source>
        <dbReference type="Pfam" id="PF13793"/>
    </source>
</evidence>
<evidence type="ECO:0000256" key="11">
    <source>
        <dbReference type="ARBA" id="ARBA00022842"/>
    </source>
</evidence>
<dbReference type="EMBL" id="JARBDR010000923">
    <property type="protein sequence ID" value="KAJ8297543.1"/>
    <property type="molecule type" value="Genomic_DNA"/>
</dbReference>
<accession>A0ABQ9DWB5</accession>
<evidence type="ECO:0000256" key="5">
    <source>
        <dbReference type="ARBA" id="ARBA00022679"/>
    </source>
</evidence>
<keyword evidence="9" id="KW-0418">Kinase</keyword>
<gene>
    <name evidence="14" type="ORF">KUTeg_024074</name>
</gene>
<dbReference type="SMART" id="SM01400">
    <property type="entry name" value="Pribosyltran_N"/>
    <property type="match status" value="1"/>
</dbReference>
<evidence type="ECO:0000256" key="10">
    <source>
        <dbReference type="ARBA" id="ARBA00022840"/>
    </source>
</evidence>
<dbReference type="Gene3D" id="3.40.50.2020">
    <property type="match status" value="2"/>
</dbReference>
<dbReference type="InterPro" id="IPR000836">
    <property type="entry name" value="PRTase_dom"/>
</dbReference>
<comment type="caution">
    <text evidence="14">The sequence shown here is derived from an EMBL/GenBank/DDBJ whole genome shotgun (WGS) entry which is preliminary data.</text>
</comment>
<dbReference type="SUPFAM" id="SSF53271">
    <property type="entry name" value="PRTase-like"/>
    <property type="match status" value="1"/>
</dbReference>
<evidence type="ECO:0000256" key="4">
    <source>
        <dbReference type="ARBA" id="ARBA00013247"/>
    </source>
</evidence>
<keyword evidence="6" id="KW-0479">Metal-binding</keyword>
<comment type="similarity">
    <text evidence="3">Belongs to the ribose-phosphate pyrophosphokinase family.</text>
</comment>
<proteinExistence type="inferred from homology"/>
<evidence type="ECO:0000256" key="12">
    <source>
        <dbReference type="ARBA" id="ARBA00026067"/>
    </source>
</evidence>
<dbReference type="PROSITE" id="PS00114">
    <property type="entry name" value="PRPP_SYNTHASE"/>
    <property type="match status" value="1"/>
</dbReference>
<dbReference type="InterPro" id="IPR005946">
    <property type="entry name" value="Rib-P_diPkinase"/>
</dbReference>
<evidence type="ECO:0000256" key="1">
    <source>
        <dbReference type="ARBA" id="ARBA00003018"/>
    </source>
</evidence>
<keyword evidence="7" id="KW-0545">Nucleotide biosynthesis</keyword>
<comment type="pathway">
    <text evidence="2">Metabolic intermediate biosynthesis; 5-phospho-alpha-D-ribose 1-diphosphate biosynthesis; 5-phospho-alpha-D-ribose 1-diphosphate from D-ribose 5-phosphate (route I): step 1/1.</text>
</comment>
<keyword evidence="15" id="KW-1185">Reference proteome</keyword>
<dbReference type="CDD" id="cd06223">
    <property type="entry name" value="PRTases_typeI"/>
    <property type="match status" value="1"/>
</dbReference>
<keyword evidence="11" id="KW-0460">Magnesium</keyword>
<keyword evidence="5" id="KW-0808">Transferase</keyword>
<dbReference type="HAMAP" id="MF_00583_B">
    <property type="entry name" value="RibP_PPkinase_B"/>
    <property type="match status" value="1"/>
</dbReference>
<evidence type="ECO:0000256" key="7">
    <source>
        <dbReference type="ARBA" id="ARBA00022727"/>
    </source>
</evidence>
<dbReference type="NCBIfam" id="TIGR01251">
    <property type="entry name" value="ribP_PPkin"/>
    <property type="match status" value="1"/>
</dbReference>
<dbReference type="InterPro" id="IPR037515">
    <property type="entry name" value="Rib-P_diPkinase_bac"/>
</dbReference>
<dbReference type="InterPro" id="IPR029099">
    <property type="entry name" value="Pribosyltran_N"/>
</dbReference>
<dbReference type="PANTHER" id="PTHR10210:SF57">
    <property type="entry name" value="RIBOSE-PHOSPHATE DIPHOSPHOKINASE"/>
    <property type="match status" value="1"/>
</dbReference>
<dbReference type="PANTHER" id="PTHR10210">
    <property type="entry name" value="RIBOSE-PHOSPHATE DIPHOSPHOKINASE FAMILY MEMBER"/>
    <property type="match status" value="1"/>
</dbReference>
<sequence>MMPGNVRIPGLKNNNQDLHDYTRMPNIKVFSGSSHKDLAQKICDRLGIEPGKVVTKKFSNGECSVEIGESVRGEDVYIIQSGCDEVNDMLMELLIMINACKIASACRVTAVIPCFPYARQDKKDKSRAPISAKLVANMLSVAGADHIVTMDLHASQIQGFFDIPVDNLYAEPAVLKWIKENISDWRNSCIVSPDAGGAKRVTSIADRLNVDFALIHKERKKANEVASMVLVGDVKDRVAILVDDMADTCGTVCHAAEKLVEAGAVKVYAICTHGIFSGPAISRINNSKFEAMVVTNTIPQDERMKNAPKIQCIDISMMLAESIRRTHNGESVSYLFTHVPL</sequence>
<evidence type="ECO:0000313" key="15">
    <source>
        <dbReference type="Proteomes" id="UP001217089"/>
    </source>
</evidence>
<keyword evidence="10" id="KW-0067">ATP-binding</keyword>
<dbReference type="EC" id="2.7.6.1" evidence="4"/>
<reference evidence="14 15" key="1">
    <citation type="submission" date="2022-12" db="EMBL/GenBank/DDBJ databases">
        <title>Chromosome-level genome of Tegillarca granosa.</title>
        <authorList>
            <person name="Kim J."/>
        </authorList>
    </citation>
    <scope>NUCLEOTIDE SEQUENCE [LARGE SCALE GENOMIC DNA]</scope>
    <source>
        <strain evidence="14">Teg-2019</strain>
        <tissue evidence="14">Adductor muscle</tissue>
    </source>
</reference>
<evidence type="ECO:0000313" key="14">
    <source>
        <dbReference type="EMBL" id="KAJ8297543.1"/>
    </source>
</evidence>
<name>A0ABQ9DWB5_TEGGR</name>
<dbReference type="Pfam" id="PF14572">
    <property type="entry name" value="Pribosyl_synth"/>
    <property type="match status" value="1"/>
</dbReference>
<comment type="subunit">
    <text evidence="12">Homodimer. The active form is probably a hexamer composed of 3 homodimers.</text>
</comment>
<dbReference type="NCBIfam" id="NF002320">
    <property type="entry name" value="PRK01259.1"/>
    <property type="match status" value="1"/>
</dbReference>
<dbReference type="Proteomes" id="UP001217089">
    <property type="component" value="Unassembled WGS sequence"/>
</dbReference>
<comment type="function">
    <text evidence="1">Catalyzes the synthesis of phosphoribosylpyrophosphate (PRPP) that is essential for nucleotide synthesis.</text>
</comment>
<organism evidence="14 15">
    <name type="scientific">Tegillarca granosa</name>
    <name type="common">Malaysian cockle</name>
    <name type="synonym">Anadara granosa</name>
    <dbReference type="NCBI Taxonomy" id="220873"/>
    <lineage>
        <taxon>Eukaryota</taxon>
        <taxon>Metazoa</taxon>
        <taxon>Spiralia</taxon>
        <taxon>Lophotrochozoa</taxon>
        <taxon>Mollusca</taxon>
        <taxon>Bivalvia</taxon>
        <taxon>Autobranchia</taxon>
        <taxon>Pteriomorphia</taxon>
        <taxon>Arcoida</taxon>
        <taxon>Arcoidea</taxon>
        <taxon>Arcidae</taxon>
        <taxon>Tegillarca</taxon>
    </lineage>
</organism>
<dbReference type="InterPro" id="IPR029057">
    <property type="entry name" value="PRTase-like"/>
</dbReference>